<dbReference type="RefSeq" id="WP_319842887.1">
    <property type="nucleotide sequence ID" value="NZ_JAXAFJ010000001.1"/>
</dbReference>
<accession>A0ABU4RIW9</accession>
<reference evidence="1 2" key="1">
    <citation type="submission" date="2023-11" db="EMBL/GenBank/DDBJ databases">
        <authorList>
            <person name="Bao R."/>
        </authorList>
    </citation>
    <scope>NUCLEOTIDE SEQUENCE [LARGE SCALE GENOMIC DNA]</scope>
    <source>
        <strain evidence="1 2">PJ23</strain>
    </source>
</reference>
<keyword evidence="2" id="KW-1185">Reference proteome</keyword>
<name>A0ABU4RIW9_9HYPH</name>
<organism evidence="1 2">
    <name type="scientific">Terrihabitans rhizophilus</name>
    <dbReference type="NCBI Taxonomy" id="3092662"/>
    <lineage>
        <taxon>Bacteria</taxon>
        <taxon>Pseudomonadati</taxon>
        <taxon>Pseudomonadota</taxon>
        <taxon>Alphaproteobacteria</taxon>
        <taxon>Hyphomicrobiales</taxon>
        <taxon>Terrihabitans</taxon>
    </lineage>
</organism>
<evidence type="ECO:0000313" key="2">
    <source>
        <dbReference type="Proteomes" id="UP001274321"/>
    </source>
</evidence>
<evidence type="ECO:0000313" key="1">
    <source>
        <dbReference type="EMBL" id="MDX6804770.1"/>
    </source>
</evidence>
<sequence length="80" mass="9378">MREWIIMNWVRGTERSKIWAVMPVDGLTALPTIDERGYWDDFRRVEPARFPEREDADAAIATDGFYFTREKTAIGPMIKL</sequence>
<gene>
    <name evidence="1" type="ORF">SCD90_01725</name>
</gene>
<proteinExistence type="predicted"/>
<protein>
    <submittedName>
        <fullName evidence="1">Uncharacterized protein</fullName>
    </submittedName>
</protein>
<comment type="caution">
    <text evidence="1">The sequence shown here is derived from an EMBL/GenBank/DDBJ whole genome shotgun (WGS) entry which is preliminary data.</text>
</comment>
<dbReference type="Proteomes" id="UP001274321">
    <property type="component" value="Unassembled WGS sequence"/>
</dbReference>
<dbReference type="EMBL" id="JAXAFJ010000001">
    <property type="protein sequence ID" value="MDX6804770.1"/>
    <property type="molecule type" value="Genomic_DNA"/>
</dbReference>